<protein>
    <recommendedName>
        <fullName evidence="2">ubiquitinyl hydrolase 1</fullName>
        <ecNumber evidence="2">3.4.19.12</ecNumber>
    </recommendedName>
</protein>
<dbReference type="EMBL" id="JAZHXI010000015">
    <property type="protein sequence ID" value="KAL2063392.1"/>
    <property type="molecule type" value="Genomic_DNA"/>
</dbReference>
<evidence type="ECO:0000256" key="3">
    <source>
        <dbReference type="ARBA" id="ARBA00022670"/>
    </source>
</evidence>
<comment type="caution">
    <text evidence="11">The sequence shown here is derived from an EMBL/GenBank/DDBJ whole genome shotgun (WGS) entry which is preliminary data.</text>
</comment>
<reference evidence="11 12" key="1">
    <citation type="journal article" date="2024" name="Commun. Biol.">
        <title>Comparative genomic analysis of thermophilic fungi reveals convergent evolutionary adaptations and gene losses.</title>
        <authorList>
            <person name="Steindorff A.S."/>
            <person name="Aguilar-Pontes M.V."/>
            <person name="Robinson A.J."/>
            <person name="Andreopoulos B."/>
            <person name="LaButti K."/>
            <person name="Kuo A."/>
            <person name="Mondo S."/>
            <person name="Riley R."/>
            <person name="Otillar R."/>
            <person name="Haridas S."/>
            <person name="Lipzen A."/>
            <person name="Grimwood J."/>
            <person name="Schmutz J."/>
            <person name="Clum A."/>
            <person name="Reid I.D."/>
            <person name="Moisan M.C."/>
            <person name="Butler G."/>
            <person name="Nguyen T.T.M."/>
            <person name="Dewar K."/>
            <person name="Conant G."/>
            <person name="Drula E."/>
            <person name="Henrissat B."/>
            <person name="Hansel C."/>
            <person name="Singer S."/>
            <person name="Hutchinson M.I."/>
            <person name="de Vries R.P."/>
            <person name="Natvig D.O."/>
            <person name="Powell A.J."/>
            <person name="Tsang A."/>
            <person name="Grigoriev I.V."/>
        </authorList>
    </citation>
    <scope>NUCLEOTIDE SEQUENCE [LARGE SCALE GENOMIC DNA]</scope>
    <source>
        <strain evidence="11 12">CBS 494.80</strain>
    </source>
</reference>
<keyword evidence="3" id="KW-0645">Protease</keyword>
<evidence type="ECO:0000256" key="5">
    <source>
        <dbReference type="ARBA" id="ARBA00022801"/>
    </source>
</evidence>
<sequence length="3170" mass="359421">MAPIRPLESRFLEDVFNHVARPPRLPGRQDVNIPMIERGLIDRLHVASSKLISAPEIESLRRSLETARRVNLNGSLTKQSLLSAFRDLNYTDFLLVHVSQQNAALIIRREKSPLEDEVIFEAFEASPVSENVLAAKGSLQWDFPGSAVAIPATDFDDFNFQDQLATFLEKSSTESIKQFAAHIFKAGSRTYESRDTVDPAIITSMLMTVLEVIGRRKFPTLLRKNVRDEVEWNTGAEPWRRCPFWLVLRVATQRHLCMANNDGLGRLRYKTLICFLLAQLLSDCIPEIHVELLFHLKSKLCRRIVKLETEKNVVAVPLALEYEKLLVQSRPLLAQTITSASERINNVWEAMKKKMQRPVLPLPQRVNNPFLQLRCSRSYLQQFSNAPQFQTMTRSNQIQSLPQSYRHTARSTKTATAFAYHYFQLSDTENEIEQELADKLTPATIGDCKRHCLYASKSIEDYLGQVGSSYEANPEQISAMLLTVMELWVAMDLSAVKAFDLLKDYHTGFPVHILDVLQIPLRKDMFRLQKIRAYLQLRDKDCKYPKLTMFSNVQKGCFAERFYDDASENDALIELHRLIEEDATSSREEKKEELQTKSLKYEEISRELMVATAKAAIFEMACPESLLAYRQATWRILGTLGLSDSSPGERPRILLRDYKRLQPYGTRRRLDNFTLASTSKSFRFTHYTVVPLPTTLESVCKPNGMHLNYFDTGLELWPGELYQKPSFAHHCRIQIPDISPFSVFNSSSSFDPVSMGPSSHDIIASQTKCPPGTNVHEFIAFQTLFAGKARRWPQLLVELGSSNINFSTDAVTSLIQFLALQAGPGHKDSHLGVMYGVFEDKIFCENLMYQLDQRLDSIATNWRDTNSMESLITIGLRAFELGASVTRKAAKFLEKARTITNNWVATLRVESRHATDAETALRCSKFALSAALLCRRTFVIYLHHEEVIDAPALKSFIQSSVTLQDNLGENPGMSTHFLKSALIRDLKMVSELEYILISAIKFHEETLVASVTGIWDDGNASSGRTAHVEYLPEPDNRWIQINFVANSQVPKQVIHFNFLEGHLLVMGKPVGKLPPEWASSNVVQGLFGKQNLLSFPSSLSGMTYMLAVSMNGHQIHLGRRRDQFIIKACLNDTVLELIPGNIFAIGEDFDLPADLVDECVHWLDLRTGIMEIRPQRSLWASKAGNWRLDIRSGQATTPKLILVDPHSPAFKLVADKFSFFEWSRFITVYQPRSITSRLTVELRRLELLFFVNRRGLLECSQLRAEIDPDQDAGTWYGLRSKLVLRDLAKKRDLFMGHLVSTPLRQRSILVPMGAVKTEINGHHLMVTVVNNGDYGKYVINDVLGRLDCAAEPRLLYLKAAYHALTSFVVPDPLTGRTGTEEAVHCLKSGYCQPWTPITPGPYRGLQLLASLTPLREYYPRNLKVMQRTAWSDRLTTTVQYDGFRSLVDDILQKSEDLSNFTLSKIELEPLVPVVSNHLVLRSQFRRQCYQRPATSELPQTVESDTYLSRDRLATTRKRLNVAECVIHLRKWPDSLDTTKDLAGVLQEWSTFQGYTSPFDKVLLTDMLDVDWQNDWGSLANLCRKSTRKDVYRLMFLLGAVSFRPDANMDAVRTLIAYSTIDDLKILVPPVHSAYLTFRQNQIPDAAYIIDLLKPCLVTYAGDERTSTEFNISLKMRKRLEALETAHNKQLDEDAKSLAEFLLKQWPCAEPSLEGFTARVMIDLSQAISIIRQEWLRLFQNLELSAYLSQVQLSLDKHHCPKRPFKLVDSKANAEIYPHPKLEPFLLALPVLLCQVASDSLPTSAGTTGINGRQNCAPMPVLQQLMPNRQGLRVPPAPLSLEIQQLQNVVAVIAQSDSTVERKYGEDLGRSVTALKQSNFKPPQQHPQINSHHLLALIAEARLEAHRKLQLIQDMLVAQSTGHYWRKQGGLWPPVTPVSVLETLRSTSTFLFAGGVRNALINYALSVTALQRLLRLEDASQKGYWQRLVEEQENTGHHNWVPSQHPDWILLEIDANVLIRPGQVDVAYATISPASKSNSVLQMNMGQGKTSCIIPMAAAVLADSENLLRVIVPKSLLLQTAQLLHARLGGLIGRELRHVPFSRKTPTNPDTIEAFLGIHRKMQESSGVIIALPEHLLSFKLSGLQRLSDGLIPEAKSMIQVQRWLSERSRDIIDECDSILALRTQLIYPSGSQKTVDGHPIRWEIIETILGRVDGHLHNLQKSYPQSIEVIRREQGGFPVMFFLRKDVEDELIFRLIDDVYRGRTSIFPADCPQRDRQVIRDYISQAKVKKQTWDSVNKMFKNKPALRQSIHLLRGLFVHRILLMTLKKRWNVQYGLHPNRDPIAVPYHAKGTPSDQAEWGHPDVAILFTCLAFYYDGLSLAHLNQTLEHVLKCDDPNQVYESFSQKSTLPDALREWNAINVDDEIQLAEILSHLRYNTIVIDYFLNNFVFPRHAKQFQVKLQASGWDIPLASIHQNQRLTTGFSGTNDSKRMLPLTIQQHDLQGLAHTNAEVLTYLLRNRRYVLAANILGRHISETELLHKIFEAKGPRIRVLIDAGAQILEMENADLVRAWLDIDLEAQAGVYFDENSKPMVIYRNNYARRTPLVATPFVDDLSGCLVYMDQAHTRGTDLKLPADARGALTLGIDQSKDHTVQAAMRLRQLGTTQSITFFAPPEVNQSILDLSQKNSWDQVTSYDVVRWLLEQTCRGMEQLQPLYFAQGADFCRRVQAELDNPNFLGDPDQRNTYMNSLRQIEQQTLEQLYGPSTKSKTAMTIDHYAPELRVLVKKLEMDRKGYQDNGNAVHGSALQEVEQEREVAYEVEAVREVQVPVHYAALKPSPLHRDLLTFANTGRMAADSAAYEPAFTAMQRYSICKKFGVSTQGTSGNLYVSTEFMRTIKVRLGDTAYDNFQRPVHWILYSTVSDVAIIIVPEEVELILPIVRAAGSPVSHVLSYAAPITRKMLHFNDLTYYAVPSLPPNWKAPIWLRTELGVYAGRLYFNFSEYSSILAFLGVRETTSRIEEEDIDDVNASEQNDAHITESNGTDVKSHKAFTRKPLAFLQEWLAIRRKGQDFTETPMGYICQGKQLSENHPFFRQREAEGPKKAPVARARVMTTDIDDDDGHGALHHEEYDPVQEGEDKFDYSTLKEKDVSDDDEYVTASGSSSGSGSGS</sequence>
<dbReference type="Gene3D" id="3.40.50.300">
    <property type="entry name" value="P-loop containing nucleotide triphosphate hydrolases"/>
    <property type="match status" value="1"/>
</dbReference>
<dbReference type="Pfam" id="PF20255">
    <property type="entry name" value="DUF6606"/>
    <property type="match status" value="1"/>
</dbReference>
<comment type="catalytic activity">
    <reaction evidence="1">
        <text>Thiol-dependent hydrolysis of ester, thioester, amide, peptide and isopeptide bonds formed by the C-terminal Gly of ubiquitin (a 76-residue protein attached to proteins as an intracellular targeting signal).</text>
        <dbReference type="EC" id="3.4.19.12"/>
    </reaction>
</comment>
<keyword evidence="12" id="KW-1185">Reference proteome</keyword>
<dbReference type="Proteomes" id="UP001595075">
    <property type="component" value="Unassembled WGS sequence"/>
</dbReference>
<dbReference type="Pfam" id="PF12340">
    <property type="entry name" value="DUF3638"/>
    <property type="match status" value="1"/>
</dbReference>
<organism evidence="11 12">
    <name type="scientific">Oculimacula yallundae</name>
    <dbReference type="NCBI Taxonomy" id="86028"/>
    <lineage>
        <taxon>Eukaryota</taxon>
        <taxon>Fungi</taxon>
        <taxon>Dikarya</taxon>
        <taxon>Ascomycota</taxon>
        <taxon>Pezizomycotina</taxon>
        <taxon>Leotiomycetes</taxon>
        <taxon>Helotiales</taxon>
        <taxon>Ploettnerulaceae</taxon>
        <taxon>Oculimacula</taxon>
    </lineage>
</organism>
<proteinExistence type="predicted"/>
<feature type="domain" description="DUF6606" evidence="10">
    <location>
        <begin position="15"/>
        <end position="281"/>
    </location>
</feature>
<accession>A0ABR4C1E7</accession>
<dbReference type="InterPro" id="IPR022105">
    <property type="entry name" value="DUF3645"/>
</dbReference>
<keyword evidence="5" id="KW-0378">Hydrolase</keyword>
<dbReference type="InterPro" id="IPR027417">
    <property type="entry name" value="P-loop_NTPase"/>
</dbReference>
<dbReference type="Pfam" id="PF12359">
    <property type="entry name" value="DUF3645"/>
    <property type="match status" value="1"/>
</dbReference>
<feature type="domain" description="DUF3638" evidence="8">
    <location>
        <begin position="1996"/>
        <end position="2220"/>
    </location>
</feature>
<evidence type="ECO:0000313" key="11">
    <source>
        <dbReference type="EMBL" id="KAL2063392.1"/>
    </source>
</evidence>
<evidence type="ECO:0000259" key="9">
    <source>
        <dbReference type="Pfam" id="PF12359"/>
    </source>
</evidence>
<evidence type="ECO:0000313" key="12">
    <source>
        <dbReference type="Proteomes" id="UP001595075"/>
    </source>
</evidence>
<evidence type="ECO:0000256" key="7">
    <source>
        <dbReference type="SAM" id="MobiDB-lite"/>
    </source>
</evidence>
<dbReference type="InterPro" id="IPR046541">
    <property type="entry name" value="DUF6606"/>
</dbReference>
<evidence type="ECO:0000256" key="4">
    <source>
        <dbReference type="ARBA" id="ARBA00022786"/>
    </source>
</evidence>
<evidence type="ECO:0000256" key="1">
    <source>
        <dbReference type="ARBA" id="ARBA00000707"/>
    </source>
</evidence>
<dbReference type="InterPro" id="IPR022099">
    <property type="entry name" value="DUF3638"/>
</dbReference>
<evidence type="ECO:0000259" key="8">
    <source>
        <dbReference type="Pfam" id="PF12340"/>
    </source>
</evidence>
<dbReference type="EC" id="3.4.19.12" evidence="2"/>
<feature type="region of interest" description="Disordered" evidence="7">
    <location>
        <begin position="3116"/>
        <end position="3170"/>
    </location>
</feature>
<feature type="compositionally biased region" description="Basic and acidic residues" evidence="7">
    <location>
        <begin position="3121"/>
        <end position="3149"/>
    </location>
</feature>
<dbReference type="InterPro" id="IPR051346">
    <property type="entry name" value="OTU_Deubiquitinase"/>
</dbReference>
<gene>
    <name evidence="11" type="ORF">VTL71DRAFT_5197</name>
</gene>
<evidence type="ECO:0000256" key="2">
    <source>
        <dbReference type="ARBA" id="ARBA00012759"/>
    </source>
</evidence>
<dbReference type="PANTHER" id="PTHR13367:SF32">
    <property type="entry name" value="DUF6606 DOMAIN-CONTAINING PROTEIN"/>
    <property type="match status" value="1"/>
</dbReference>
<keyword evidence="6" id="KW-0788">Thiol protease</keyword>
<dbReference type="SUPFAM" id="SSF52540">
    <property type="entry name" value="P-loop containing nucleoside triphosphate hydrolases"/>
    <property type="match status" value="1"/>
</dbReference>
<name>A0ABR4C1E7_9HELO</name>
<feature type="domain" description="DUF3645" evidence="9">
    <location>
        <begin position="2337"/>
        <end position="2369"/>
    </location>
</feature>
<evidence type="ECO:0000256" key="6">
    <source>
        <dbReference type="ARBA" id="ARBA00022807"/>
    </source>
</evidence>
<keyword evidence="4" id="KW-0833">Ubl conjugation pathway</keyword>
<dbReference type="PANTHER" id="PTHR13367">
    <property type="entry name" value="UBIQUITIN THIOESTERASE"/>
    <property type="match status" value="1"/>
</dbReference>
<evidence type="ECO:0000259" key="10">
    <source>
        <dbReference type="Pfam" id="PF20255"/>
    </source>
</evidence>